<proteinExistence type="predicted"/>
<dbReference type="PANTHER" id="PTHR46033:SF8">
    <property type="entry name" value="PROTEIN MAINTENANCE OF MERISTEMS-LIKE"/>
    <property type="match status" value="1"/>
</dbReference>
<sequence>MYYMNHEWLDGYLPIFTAHHRLLDLVCIEMHSITCRMIRLHDAIYNPDVRGVAPVGREHYDIWRARVPLIFFDIVELHLPDCVLRQFGYEQVIPAPVDTCVDLHKLDRRGNPTEDWSLRNIRYVIVWERRAELVVIGTPTLVPSVSVDYMRWYYSITRLFFSPSFRL</sequence>
<organism evidence="2 3">
    <name type="scientific">Cuscuta europaea</name>
    <name type="common">European dodder</name>
    <dbReference type="NCBI Taxonomy" id="41803"/>
    <lineage>
        <taxon>Eukaryota</taxon>
        <taxon>Viridiplantae</taxon>
        <taxon>Streptophyta</taxon>
        <taxon>Embryophyta</taxon>
        <taxon>Tracheophyta</taxon>
        <taxon>Spermatophyta</taxon>
        <taxon>Magnoliopsida</taxon>
        <taxon>eudicotyledons</taxon>
        <taxon>Gunneridae</taxon>
        <taxon>Pentapetalae</taxon>
        <taxon>asterids</taxon>
        <taxon>lamiids</taxon>
        <taxon>Solanales</taxon>
        <taxon>Convolvulaceae</taxon>
        <taxon>Cuscuteae</taxon>
        <taxon>Cuscuta</taxon>
        <taxon>Cuscuta subgen. Cuscuta</taxon>
    </lineage>
</organism>
<reference evidence="2" key="1">
    <citation type="submission" date="2022-07" db="EMBL/GenBank/DDBJ databases">
        <authorList>
            <person name="Macas J."/>
            <person name="Novak P."/>
            <person name="Neumann P."/>
        </authorList>
    </citation>
    <scope>NUCLEOTIDE SEQUENCE</scope>
</reference>
<dbReference type="AlphaFoldDB" id="A0A9P0ZGM3"/>
<evidence type="ECO:0000313" key="3">
    <source>
        <dbReference type="Proteomes" id="UP001152484"/>
    </source>
</evidence>
<dbReference type="Proteomes" id="UP001152484">
    <property type="component" value="Unassembled WGS sequence"/>
</dbReference>
<protein>
    <recommendedName>
        <fullName evidence="1">Aminotransferase-like plant mobile domain-containing protein</fullName>
    </recommendedName>
</protein>
<dbReference type="GO" id="GO:0010073">
    <property type="term" value="P:meristem maintenance"/>
    <property type="evidence" value="ECO:0007669"/>
    <property type="project" value="InterPro"/>
</dbReference>
<feature type="non-terminal residue" evidence="2">
    <location>
        <position position="1"/>
    </location>
</feature>
<keyword evidence="3" id="KW-1185">Reference proteome</keyword>
<dbReference type="PANTHER" id="PTHR46033">
    <property type="entry name" value="PROTEIN MAIN-LIKE 2"/>
    <property type="match status" value="1"/>
</dbReference>
<dbReference type="Pfam" id="PF10536">
    <property type="entry name" value="PMD"/>
    <property type="match status" value="1"/>
</dbReference>
<name>A0A9P0ZGM3_CUSEU</name>
<evidence type="ECO:0000313" key="2">
    <source>
        <dbReference type="EMBL" id="CAH9101980.1"/>
    </source>
</evidence>
<evidence type="ECO:0000259" key="1">
    <source>
        <dbReference type="Pfam" id="PF10536"/>
    </source>
</evidence>
<dbReference type="InterPro" id="IPR019557">
    <property type="entry name" value="AminoTfrase-like_pln_mobile"/>
</dbReference>
<comment type="caution">
    <text evidence="2">The sequence shown here is derived from an EMBL/GenBank/DDBJ whole genome shotgun (WGS) entry which is preliminary data.</text>
</comment>
<dbReference type="OrthoDB" id="10070917at2759"/>
<accession>A0A9P0ZGM3</accession>
<gene>
    <name evidence="2" type="ORF">CEURO_LOCUS15625</name>
</gene>
<feature type="domain" description="Aminotransferase-like plant mobile" evidence="1">
    <location>
        <begin position="56"/>
        <end position="153"/>
    </location>
</feature>
<dbReference type="InterPro" id="IPR044824">
    <property type="entry name" value="MAIN-like"/>
</dbReference>
<dbReference type="EMBL" id="CAMAPE010000038">
    <property type="protein sequence ID" value="CAH9101980.1"/>
    <property type="molecule type" value="Genomic_DNA"/>
</dbReference>